<dbReference type="EMBL" id="ML121622">
    <property type="protein sequence ID" value="RPB18583.1"/>
    <property type="molecule type" value="Genomic_DNA"/>
</dbReference>
<organism evidence="3 4">
    <name type="scientific">Terfezia boudieri ATCC MYA-4762</name>
    <dbReference type="NCBI Taxonomy" id="1051890"/>
    <lineage>
        <taxon>Eukaryota</taxon>
        <taxon>Fungi</taxon>
        <taxon>Dikarya</taxon>
        <taxon>Ascomycota</taxon>
        <taxon>Pezizomycotina</taxon>
        <taxon>Pezizomycetes</taxon>
        <taxon>Pezizales</taxon>
        <taxon>Pezizaceae</taxon>
        <taxon>Terfezia</taxon>
    </lineage>
</organism>
<keyword evidence="4" id="KW-1185">Reference proteome</keyword>
<evidence type="ECO:0000256" key="1">
    <source>
        <dbReference type="SAM" id="Phobius"/>
    </source>
</evidence>
<proteinExistence type="predicted"/>
<dbReference type="InParanoid" id="A0A3N4L6V3"/>
<evidence type="ECO:0000313" key="4">
    <source>
        <dbReference type="Proteomes" id="UP000267821"/>
    </source>
</evidence>
<feature type="signal peptide" evidence="2">
    <location>
        <begin position="1"/>
        <end position="23"/>
    </location>
</feature>
<feature type="chain" id="PRO_5018185002" evidence="2">
    <location>
        <begin position="24"/>
        <end position="61"/>
    </location>
</feature>
<sequence length="61" mass="6981">MLGMHVLGMLRCWVILLHVVCWAHPVEVDYVPKCVLHMLGIRVLGMLAILGILLRMVVRVY</sequence>
<accession>A0A3N4L6V3</accession>
<keyword evidence="1" id="KW-1133">Transmembrane helix</keyword>
<evidence type="ECO:0000313" key="3">
    <source>
        <dbReference type="EMBL" id="RPB18583.1"/>
    </source>
</evidence>
<keyword evidence="1" id="KW-0472">Membrane</keyword>
<reference evidence="3 4" key="1">
    <citation type="journal article" date="2018" name="Nat. Ecol. Evol.">
        <title>Pezizomycetes genomes reveal the molecular basis of ectomycorrhizal truffle lifestyle.</title>
        <authorList>
            <person name="Murat C."/>
            <person name="Payen T."/>
            <person name="Noel B."/>
            <person name="Kuo A."/>
            <person name="Morin E."/>
            <person name="Chen J."/>
            <person name="Kohler A."/>
            <person name="Krizsan K."/>
            <person name="Balestrini R."/>
            <person name="Da Silva C."/>
            <person name="Montanini B."/>
            <person name="Hainaut M."/>
            <person name="Levati E."/>
            <person name="Barry K.W."/>
            <person name="Belfiori B."/>
            <person name="Cichocki N."/>
            <person name="Clum A."/>
            <person name="Dockter R.B."/>
            <person name="Fauchery L."/>
            <person name="Guy J."/>
            <person name="Iotti M."/>
            <person name="Le Tacon F."/>
            <person name="Lindquist E.A."/>
            <person name="Lipzen A."/>
            <person name="Malagnac F."/>
            <person name="Mello A."/>
            <person name="Molinier V."/>
            <person name="Miyauchi S."/>
            <person name="Poulain J."/>
            <person name="Riccioni C."/>
            <person name="Rubini A."/>
            <person name="Sitrit Y."/>
            <person name="Splivallo R."/>
            <person name="Traeger S."/>
            <person name="Wang M."/>
            <person name="Zifcakova L."/>
            <person name="Wipf D."/>
            <person name="Zambonelli A."/>
            <person name="Paolocci F."/>
            <person name="Nowrousian M."/>
            <person name="Ottonello S."/>
            <person name="Baldrian P."/>
            <person name="Spatafora J.W."/>
            <person name="Henrissat B."/>
            <person name="Nagy L.G."/>
            <person name="Aury J.M."/>
            <person name="Wincker P."/>
            <person name="Grigoriev I.V."/>
            <person name="Bonfante P."/>
            <person name="Martin F.M."/>
        </authorList>
    </citation>
    <scope>NUCLEOTIDE SEQUENCE [LARGE SCALE GENOMIC DNA]</scope>
    <source>
        <strain evidence="3 4">ATCC MYA-4762</strain>
    </source>
</reference>
<evidence type="ECO:0000256" key="2">
    <source>
        <dbReference type="SAM" id="SignalP"/>
    </source>
</evidence>
<gene>
    <name evidence="3" type="ORF">L211DRAFT_843500</name>
</gene>
<dbReference type="Proteomes" id="UP000267821">
    <property type="component" value="Unassembled WGS sequence"/>
</dbReference>
<feature type="transmembrane region" description="Helical" evidence="1">
    <location>
        <begin position="39"/>
        <end position="58"/>
    </location>
</feature>
<dbReference type="AlphaFoldDB" id="A0A3N4L6V3"/>
<keyword evidence="2" id="KW-0732">Signal</keyword>
<name>A0A3N4L6V3_9PEZI</name>
<keyword evidence="1" id="KW-0812">Transmembrane</keyword>
<protein>
    <submittedName>
        <fullName evidence="3">Uncharacterized protein</fullName>
    </submittedName>
</protein>